<evidence type="ECO:0000313" key="1">
    <source>
        <dbReference type="EMBL" id="MCT7969319.1"/>
    </source>
</evidence>
<accession>A0ABT2MX41</accession>
<dbReference type="Pfam" id="PF10776">
    <property type="entry name" value="DUF2600"/>
    <property type="match status" value="1"/>
</dbReference>
<dbReference type="RefSeq" id="WP_368008792.1">
    <property type="nucleotide sequence ID" value="NZ_JAMXFF010000047.1"/>
</dbReference>
<dbReference type="InterPro" id="IPR019712">
    <property type="entry name" value="YtpB-like"/>
</dbReference>
<proteinExistence type="predicted"/>
<dbReference type="EMBL" id="JAMXFF010000047">
    <property type="protein sequence ID" value="MCT7969319.1"/>
    <property type="molecule type" value="Genomic_DNA"/>
</dbReference>
<dbReference type="Proteomes" id="UP001525890">
    <property type="component" value="Unassembled WGS sequence"/>
</dbReference>
<keyword evidence="2" id="KW-1185">Reference proteome</keyword>
<organism evidence="1 2">
    <name type="scientific">Laspinema palackyanum D2a</name>
    <dbReference type="NCBI Taxonomy" id="2953684"/>
    <lineage>
        <taxon>Bacteria</taxon>
        <taxon>Bacillati</taxon>
        <taxon>Cyanobacteriota</taxon>
        <taxon>Cyanophyceae</taxon>
        <taxon>Oscillatoriophycideae</taxon>
        <taxon>Oscillatoriales</taxon>
        <taxon>Laspinemataceae</taxon>
        <taxon>Laspinema</taxon>
        <taxon>Laspinema palackyanum</taxon>
    </lineage>
</organism>
<reference evidence="1 2" key="1">
    <citation type="journal article" date="2022" name="Front. Microbiol.">
        <title>High genomic differentiation and limited gene flow indicate recent cryptic speciation within the genus Laspinema (cyanobacteria).</title>
        <authorList>
            <person name="Stanojkovic A."/>
            <person name="Skoupy S."/>
            <person name="Skaloud P."/>
            <person name="Dvorak P."/>
        </authorList>
    </citation>
    <scope>NUCLEOTIDE SEQUENCE [LARGE SCALE GENOMIC DNA]</scope>
    <source>
        <strain evidence="1 2">D2a</strain>
    </source>
</reference>
<evidence type="ECO:0000313" key="2">
    <source>
        <dbReference type="Proteomes" id="UP001525890"/>
    </source>
</evidence>
<protein>
    <submittedName>
        <fullName evidence="1">Tetraprenyl-beta-curcumene synthase family protein</fullName>
    </submittedName>
</protein>
<sequence length="383" mass="44174">MKVPTHPLTLMIAIYQRVIPAVHVHWNHWKTLAKNIPNLELRKQALMSLETKRFHCEGGAIYGVLAKNKCHLIIKFIVGYQTLCDYLDNLCDRSTSLDPQDFRALHESIFDALHPGAETRNYYRFRKEQEDGGYLNQLVKNCQDVLQEIPAYPKIASTLQELASYYCDLQVHKHVRVEERVPRLKRWFHLHENELPQMQWFEFSACAGSTLGIFSLVSYACNEGYSDGLTQRVKAGYFPWVQGLHILLDYLIDREEDRLGGDLNFCFYYKNIEKMRERLAHFLSKANKSVAQLPEPKFHLMINQALLGIYLADRKATEDEETQAIAKHLLRLGGCGAFFFFLNGRLMAKLRQVMLGGQGQPDPQKIFPPLEQKAASLKDSVLE</sequence>
<comment type="caution">
    <text evidence="1">The sequence shown here is derived from an EMBL/GenBank/DDBJ whole genome shotgun (WGS) entry which is preliminary data.</text>
</comment>
<name>A0ABT2MX41_9CYAN</name>
<gene>
    <name evidence="1" type="ORF">NG799_23665</name>
</gene>